<comment type="caution">
    <text evidence="4">The sequence shown here is derived from an EMBL/GenBank/DDBJ whole genome shotgun (WGS) entry which is preliminary data.</text>
</comment>
<feature type="compositionally biased region" description="Low complexity" evidence="2">
    <location>
        <begin position="339"/>
        <end position="357"/>
    </location>
</feature>
<name>A0A948WZF6_9LACO</name>
<dbReference type="Proteomes" id="UP000777303">
    <property type="component" value="Unassembled WGS sequence"/>
</dbReference>
<proteinExistence type="inferred from homology"/>
<evidence type="ECO:0000256" key="1">
    <source>
        <dbReference type="ARBA" id="ARBA00006068"/>
    </source>
</evidence>
<dbReference type="InterPro" id="IPR050922">
    <property type="entry name" value="LytR/CpsA/Psr_CW_biosynth"/>
</dbReference>
<dbReference type="InterPro" id="IPR004474">
    <property type="entry name" value="LytR_CpsA_psr"/>
</dbReference>
<sequence>MIVVILLIGIIIYGINVYNATKNAANEMYTNHSERASALIRDKKPISILLLGIDTGAEGRIDRGNSDTMIVVTLNPQQKTTTMVSIPRDLLAQMIGMKKTNVQKINAAYNIGGSKMAKATVAKLLATPINYYATVNMGALEKIVNAVGGVTIDSKFNIQAGNIKITKGKNHLNGKAALAYTRMRYQDPEGDYGRQKRQQQVIKVIIHKLVSINSLTHYQKILNSISSSVRTDLNFNDMIGIAKNYRICSQTIDSDHIQGTGAMINGSSYQIASNDELNRVSKKLRKQLDLKPIKLNNAETRLNDANPNYFLDPKLYDYDTFGYDETYYSYTNYADHSSNTEQTDTTTNEQTNITTMQ</sequence>
<evidence type="ECO:0000256" key="2">
    <source>
        <dbReference type="SAM" id="MobiDB-lite"/>
    </source>
</evidence>
<gene>
    <name evidence="4" type="ORF">H9901_02355</name>
</gene>
<reference evidence="4" key="1">
    <citation type="journal article" date="2021" name="PeerJ">
        <title>Extensive microbial diversity within the chicken gut microbiome revealed by metagenomics and culture.</title>
        <authorList>
            <person name="Gilroy R."/>
            <person name="Ravi A."/>
            <person name="Getino M."/>
            <person name="Pursley I."/>
            <person name="Horton D.L."/>
            <person name="Alikhan N.F."/>
            <person name="Baker D."/>
            <person name="Gharbi K."/>
            <person name="Hall N."/>
            <person name="Watson M."/>
            <person name="Adriaenssens E.M."/>
            <person name="Foster-Nyarko E."/>
            <person name="Jarju S."/>
            <person name="Secka A."/>
            <person name="Antonio M."/>
            <person name="Oren A."/>
            <person name="Chaudhuri R.R."/>
            <person name="La Ragione R."/>
            <person name="Hildebrand F."/>
            <person name="Pallen M.J."/>
        </authorList>
    </citation>
    <scope>NUCLEOTIDE SEQUENCE</scope>
    <source>
        <strain evidence="4">F6-6636</strain>
    </source>
</reference>
<evidence type="ECO:0000313" key="4">
    <source>
        <dbReference type="EMBL" id="MBU3851519.1"/>
    </source>
</evidence>
<dbReference type="EMBL" id="JAHLFS010000031">
    <property type="protein sequence ID" value="MBU3851519.1"/>
    <property type="molecule type" value="Genomic_DNA"/>
</dbReference>
<dbReference type="PANTHER" id="PTHR33392">
    <property type="entry name" value="POLYISOPRENYL-TEICHOIC ACID--PEPTIDOGLYCAN TEICHOIC ACID TRANSFERASE TAGU"/>
    <property type="match status" value="1"/>
</dbReference>
<evidence type="ECO:0000259" key="3">
    <source>
        <dbReference type="Pfam" id="PF03816"/>
    </source>
</evidence>
<dbReference type="Pfam" id="PF03816">
    <property type="entry name" value="LytR_cpsA_psr"/>
    <property type="match status" value="1"/>
</dbReference>
<feature type="region of interest" description="Disordered" evidence="2">
    <location>
        <begin position="335"/>
        <end position="357"/>
    </location>
</feature>
<dbReference type="NCBIfam" id="TIGR00350">
    <property type="entry name" value="lytR_cpsA_psr"/>
    <property type="match status" value="1"/>
</dbReference>
<organism evidence="4 5">
    <name type="scientific">Candidatus Paralactobacillus gallistercoris</name>
    <dbReference type="NCBI Taxonomy" id="2838724"/>
    <lineage>
        <taxon>Bacteria</taxon>
        <taxon>Bacillati</taxon>
        <taxon>Bacillota</taxon>
        <taxon>Bacilli</taxon>
        <taxon>Lactobacillales</taxon>
        <taxon>Lactobacillaceae</taxon>
        <taxon>Lactobacillus</taxon>
    </lineage>
</organism>
<accession>A0A948WZF6</accession>
<dbReference type="AlphaFoldDB" id="A0A948WZF6"/>
<feature type="domain" description="Cell envelope-related transcriptional attenuator" evidence="3">
    <location>
        <begin position="65"/>
        <end position="209"/>
    </location>
</feature>
<reference evidence="4" key="2">
    <citation type="submission" date="2021-04" db="EMBL/GenBank/DDBJ databases">
        <authorList>
            <person name="Gilroy R."/>
        </authorList>
    </citation>
    <scope>NUCLEOTIDE SEQUENCE</scope>
    <source>
        <strain evidence="4">F6-6636</strain>
    </source>
</reference>
<dbReference type="PANTHER" id="PTHR33392:SF6">
    <property type="entry name" value="POLYISOPRENYL-TEICHOIC ACID--PEPTIDOGLYCAN TEICHOIC ACID TRANSFERASE TAGU"/>
    <property type="match status" value="1"/>
</dbReference>
<protein>
    <submittedName>
        <fullName evidence="4">LCP family protein</fullName>
    </submittedName>
</protein>
<comment type="similarity">
    <text evidence="1">Belongs to the LytR/CpsA/Psr (LCP) family.</text>
</comment>
<evidence type="ECO:0000313" key="5">
    <source>
        <dbReference type="Proteomes" id="UP000777303"/>
    </source>
</evidence>
<dbReference type="Gene3D" id="3.40.630.190">
    <property type="entry name" value="LCP protein"/>
    <property type="match status" value="1"/>
</dbReference>